<evidence type="ECO:0000256" key="1">
    <source>
        <dbReference type="SAM" id="SignalP"/>
    </source>
</evidence>
<evidence type="ECO:0000313" key="2">
    <source>
        <dbReference type="EMBL" id="MCW3160841.1"/>
    </source>
</evidence>
<protein>
    <submittedName>
        <fullName evidence="2">Uncharacterized protein</fullName>
    </submittedName>
</protein>
<feature type="chain" id="PRO_5045170781" evidence="1">
    <location>
        <begin position="23"/>
        <end position="233"/>
    </location>
</feature>
<dbReference type="EMBL" id="JAPDHV010000002">
    <property type="protein sequence ID" value="MCW3160841.1"/>
    <property type="molecule type" value="Genomic_DNA"/>
</dbReference>
<proteinExistence type="predicted"/>
<evidence type="ECO:0000313" key="3">
    <source>
        <dbReference type="Proteomes" id="UP001163719"/>
    </source>
</evidence>
<dbReference type="Proteomes" id="UP001163719">
    <property type="component" value="Unassembled WGS sequence"/>
</dbReference>
<keyword evidence="1" id="KW-0732">Signal</keyword>
<name>A0ABT3HM25_9FLAO</name>
<sequence>MKKQILLLAGITIFPIATFSQVGVNTVTPQKTLHVNGSIQLTNELNVGGNSNTAGNAGALGQILTSNGPNVAPSWANIGSIISGLVSNVYYFQGTSTVNVNAGQTADVPGLVFTHTVPAGRTQTLLFSILGYVGSTAVTGTATQGVFILLQDNVKISSAYVSKVGNGGGLLDLPVPVTFLKAVTLSEGTYTFKVQFKAWSGSQAVNVIPTTYVGYDGDTESMLSKMQVLIYNN</sequence>
<accession>A0ABT3HM25</accession>
<comment type="caution">
    <text evidence="2">The sequence shown here is derived from an EMBL/GenBank/DDBJ whole genome shotgun (WGS) entry which is preliminary data.</text>
</comment>
<dbReference type="RefSeq" id="WP_264742786.1">
    <property type="nucleotide sequence ID" value="NZ_JAPDHV010000002.1"/>
</dbReference>
<feature type="signal peptide" evidence="1">
    <location>
        <begin position="1"/>
        <end position="22"/>
    </location>
</feature>
<gene>
    <name evidence="2" type="ORF">OH806_06125</name>
</gene>
<keyword evidence="3" id="KW-1185">Reference proteome</keyword>
<organism evidence="2 3">
    <name type="scientific">Chryseobacterium oryctis</name>
    <dbReference type="NCBI Taxonomy" id="2952618"/>
    <lineage>
        <taxon>Bacteria</taxon>
        <taxon>Pseudomonadati</taxon>
        <taxon>Bacteroidota</taxon>
        <taxon>Flavobacteriia</taxon>
        <taxon>Flavobacteriales</taxon>
        <taxon>Weeksellaceae</taxon>
        <taxon>Chryseobacterium group</taxon>
        <taxon>Chryseobacterium</taxon>
    </lineage>
</organism>
<reference evidence="2" key="1">
    <citation type="submission" date="2022-10" db="EMBL/GenBank/DDBJ databases">
        <title>Chryseobacterium babae sp. nov. isolated from the gut of the beetle Oryctes rhinoceros, and Chryseobacterium kimseyorum sp. nov., isolated from a stick insect rearing cage.</title>
        <authorList>
            <person name="Shelomi M."/>
            <person name="Han C.-J."/>
            <person name="Chen W.-M."/>
            <person name="Chen H.-K."/>
            <person name="Liaw S.-J."/>
            <person name="Muhle E."/>
            <person name="Clermont D."/>
        </authorList>
    </citation>
    <scope>NUCLEOTIDE SEQUENCE</scope>
    <source>
        <strain evidence="2">WLa1L2M3</strain>
    </source>
</reference>